<dbReference type="AlphaFoldDB" id="X1LC61"/>
<reference evidence="2" key="1">
    <citation type="journal article" date="2014" name="Front. Microbiol.">
        <title>High frequency of phylogenetically diverse reductive dehalogenase-homologous genes in deep subseafloor sedimentary metagenomes.</title>
        <authorList>
            <person name="Kawai M."/>
            <person name="Futagami T."/>
            <person name="Toyoda A."/>
            <person name="Takaki Y."/>
            <person name="Nishi S."/>
            <person name="Hori S."/>
            <person name="Arai W."/>
            <person name="Tsubouchi T."/>
            <person name="Morono Y."/>
            <person name="Uchiyama I."/>
            <person name="Ito T."/>
            <person name="Fujiyama A."/>
            <person name="Inagaki F."/>
            <person name="Takami H."/>
        </authorList>
    </citation>
    <scope>NUCLEOTIDE SEQUENCE</scope>
    <source>
        <strain evidence="2">Expedition CK06-06</strain>
    </source>
</reference>
<name>X1LC61_9ZZZZ</name>
<feature type="non-terminal residue" evidence="2">
    <location>
        <position position="102"/>
    </location>
</feature>
<organism evidence="2">
    <name type="scientific">marine sediment metagenome</name>
    <dbReference type="NCBI Taxonomy" id="412755"/>
    <lineage>
        <taxon>unclassified sequences</taxon>
        <taxon>metagenomes</taxon>
        <taxon>ecological metagenomes</taxon>
    </lineage>
</organism>
<dbReference type="EMBL" id="BARU01047523">
    <property type="protein sequence ID" value="GAH99984.1"/>
    <property type="molecule type" value="Genomic_DNA"/>
</dbReference>
<dbReference type="InterPro" id="IPR002035">
    <property type="entry name" value="VWF_A"/>
</dbReference>
<dbReference type="InterPro" id="IPR036465">
    <property type="entry name" value="vWFA_dom_sf"/>
</dbReference>
<dbReference type="SUPFAM" id="SSF53300">
    <property type="entry name" value="vWA-like"/>
    <property type="match status" value="1"/>
</dbReference>
<protein>
    <recommendedName>
        <fullName evidence="1">VWFA domain-containing protein</fullName>
    </recommendedName>
</protein>
<feature type="domain" description="VWFA" evidence="1">
    <location>
        <begin position="2"/>
        <end position="92"/>
    </location>
</feature>
<dbReference type="EMBL" id="BARU01047530">
    <property type="protein sequence ID" value="GAI00034.1"/>
    <property type="molecule type" value="Genomic_DNA"/>
</dbReference>
<gene>
    <name evidence="2" type="ORF">S03H2_71167</name>
    <name evidence="3" type="ORF">S03H2_71172</name>
</gene>
<evidence type="ECO:0000313" key="3">
    <source>
        <dbReference type="EMBL" id="GAI00034.1"/>
    </source>
</evidence>
<feature type="non-terminal residue" evidence="2">
    <location>
        <position position="1"/>
    </location>
</feature>
<dbReference type="Gene3D" id="3.40.50.410">
    <property type="entry name" value="von Willebrand factor, type A domain"/>
    <property type="match status" value="1"/>
</dbReference>
<comment type="caution">
    <text evidence="2">The sequence shown here is derived from an EMBL/GenBank/DDBJ whole genome shotgun (WGS) entry which is preliminary data.</text>
</comment>
<accession>X1LC61</accession>
<sequence>FDFSQFSAGNLSGAREILESLPYIGEYTRPSTALEFVQHNLLASRNSSAPAFVLLATDGHVQDAVQLIADVSNVQSAATLYGIGFGTLNTSALGLYLPVDHI</sequence>
<proteinExistence type="predicted"/>
<dbReference type="Pfam" id="PF00092">
    <property type="entry name" value="VWA"/>
    <property type="match status" value="1"/>
</dbReference>
<evidence type="ECO:0000313" key="2">
    <source>
        <dbReference type="EMBL" id="GAH99984.1"/>
    </source>
</evidence>
<evidence type="ECO:0000259" key="1">
    <source>
        <dbReference type="Pfam" id="PF00092"/>
    </source>
</evidence>